<dbReference type="KEGG" id="hda:BB347_18030"/>
<keyword evidence="3" id="KW-1185">Reference proteome</keyword>
<dbReference type="RefSeq" id="WP_076584044.1">
    <property type="nucleotide sequence ID" value="NZ_CP019329.1"/>
</dbReference>
<keyword evidence="1" id="KW-0614">Plasmid</keyword>
<dbReference type="Proteomes" id="UP000187321">
    <property type="component" value="Plasmid unnamed2"/>
</dbReference>
<evidence type="ECO:0000313" key="2">
    <source>
        <dbReference type="EMBL" id="SIS05880.1"/>
    </source>
</evidence>
<name>A0A1N7FZU7_9EURY</name>
<reference evidence="1 4" key="1">
    <citation type="submission" date="2017-01" db="EMBL/GenBank/DDBJ databases">
        <title>Complete genome sequence of Haloterrigena daqingensis type strain (JX313T).</title>
        <authorList>
            <person name="Shuang W."/>
        </authorList>
    </citation>
    <scope>NUCLEOTIDE SEQUENCE [LARGE SCALE GENOMIC DNA]</scope>
    <source>
        <strain evidence="4">JX313</strain>
        <strain evidence="1">JX313T</strain>
        <plasmid evidence="4">Plasmid unnamed2</plasmid>
        <plasmid evidence="1">unnamed2</plasmid>
    </source>
</reference>
<accession>A0A1N7FZU7</accession>
<evidence type="ECO:0000313" key="1">
    <source>
        <dbReference type="EMBL" id="APX98599.1"/>
    </source>
</evidence>
<sequence>MSENSETQTRDGSHPRAPHWFDFNRLNETPNAWTFEVLEWDDDPDADGVDDRGEAEVVRDDHRFVITTWLQPRDRTHDRYWGVAYETINQDGDPEPLAFHISKTQAIARNNLGHARDVLDSGDTEPHVLVRDHNDGPRETFEYPSEHMAEKAADLQIELKIGSDDRDYLATVHSKAEWEDQLELEQSLKEAGRDV</sequence>
<dbReference type="EMBL" id="CP019329">
    <property type="protein sequence ID" value="APX98599.1"/>
    <property type="molecule type" value="Genomic_DNA"/>
</dbReference>
<proteinExistence type="predicted"/>
<reference evidence="2 3" key="2">
    <citation type="submission" date="2017-01" db="EMBL/GenBank/DDBJ databases">
        <authorList>
            <person name="Mah S.A."/>
            <person name="Swanson W.J."/>
            <person name="Moy G.W."/>
            <person name="Vacquier V.D."/>
        </authorList>
    </citation>
    <scope>NUCLEOTIDE SEQUENCE [LARGE SCALE GENOMIC DNA]</scope>
    <source>
        <strain evidence="2 3">CGMCC 1.8909</strain>
    </source>
</reference>
<dbReference type="Proteomes" id="UP000185687">
    <property type="component" value="Unassembled WGS sequence"/>
</dbReference>
<geneLocation type="plasmid" evidence="1">
    <name>unnamed2</name>
</geneLocation>
<dbReference type="GeneID" id="30957883"/>
<dbReference type="AlphaFoldDB" id="A0A1N7FZU7"/>
<dbReference type="EMBL" id="FTNP01000008">
    <property type="protein sequence ID" value="SIS05880.1"/>
    <property type="molecule type" value="Genomic_DNA"/>
</dbReference>
<evidence type="ECO:0000313" key="4">
    <source>
        <dbReference type="Proteomes" id="UP000187321"/>
    </source>
</evidence>
<dbReference type="OrthoDB" id="200086at2157"/>
<gene>
    <name evidence="1" type="ORF">BB347_18030</name>
    <name evidence="2" type="ORF">SAMN05421809_3618</name>
</gene>
<organism evidence="2 3">
    <name type="scientific">Natronorubrum daqingense</name>
    <dbReference type="NCBI Taxonomy" id="588898"/>
    <lineage>
        <taxon>Archaea</taxon>
        <taxon>Methanobacteriati</taxon>
        <taxon>Methanobacteriota</taxon>
        <taxon>Stenosarchaea group</taxon>
        <taxon>Halobacteria</taxon>
        <taxon>Halobacteriales</taxon>
        <taxon>Natrialbaceae</taxon>
        <taxon>Natronorubrum</taxon>
    </lineage>
</organism>
<evidence type="ECO:0000313" key="3">
    <source>
        <dbReference type="Proteomes" id="UP000185687"/>
    </source>
</evidence>
<protein>
    <submittedName>
        <fullName evidence="2">Uncharacterized protein</fullName>
    </submittedName>
</protein>